<evidence type="ECO:0000313" key="2">
    <source>
        <dbReference type="MGI" id="MGI:5011567"/>
    </source>
</evidence>
<protein>
    <submittedName>
        <fullName evidence="1">Uncharacterized protein</fullName>
    </submittedName>
</protein>
<evidence type="ECO:0000313" key="1">
    <source>
        <dbReference type="EMBL" id="BAE25575.1"/>
    </source>
</evidence>
<dbReference type="MGI" id="MGI:5011567">
    <property type="gene designation" value="Gm19382"/>
</dbReference>
<organism evidence="1">
    <name type="scientific">Mus musculus</name>
    <name type="common">Mouse</name>
    <dbReference type="NCBI Taxonomy" id="10090"/>
    <lineage>
        <taxon>Eukaryota</taxon>
        <taxon>Metazoa</taxon>
        <taxon>Chordata</taxon>
        <taxon>Craniata</taxon>
        <taxon>Vertebrata</taxon>
        <taxon>Euteleostomi</taxon>
        <taxon>Mammalia</taxon>
        <taxon>Eutheria</taxon>
        <taxon>Euarchontoglires</taxon>
        <taxon>Glires</taxon>
        <taxon>Rodentia</taxon>
        <taxon>Myomorpha</taxon>
        <taxon>Muroidea</taxon>
        <taxon>Muridae</taxon>
        <taxon>Murinae</taxon>
        <taxon>Mus</taxon>
        <taxon>Mus</taxon>
    </lineage>
</organism>
<reference evidence="1" key="4">
    <citation type="journal article" date="2001" name="Nature">
        <title>Functional annotation of a full-length mouse cDNA collection.</title>
        <authorList>
            <consortium name="The RIKEN Genome Exploration Research Group Phase II Team and the FANTOM Consortium"/>
        </authorList>
    </citation>
    <scope>NUCLEOTIDE SEQUENCE</scope>
    <source>
        <strain evidence="1">C57BL/6J</strain>
        <tissue evidence="1">Spleen</tissue>
    </source>
</reference>
<sequence>MSYHLLHQPLKADLPGGSMVIQRGASCSARSCPFSGIQVRRNARMGAQRREKYLFIHSQGSSRTASTLLMVSVGKGVYGISTFQEKGSLIQNSLSKSHTLSTFHFRKLCNPPTESLD</sequence>
<reference evidence="1" key="8">
    <citation type="journal article" date="2005" name="Science">
        <title>Antisense Transcription in the Mammalian Transcriptome.</title>
        <authorList>
            <consortium name="RIKEN Genome Exploration Research Group and Genome Science Group (Genome Network Project Core Group) and the FANTOM Consortium"/>
        </authorList>
    </citation>
    <scope>NUCLEOTIDE SEQUENCE</scope>
    <source>
        <strain evidence="1">C57BL/6J</strain>
        <tissue evidence="1">Spleen</tissue>
    </source>
</reference>
<gene>
    <name evidence="2" type="primary">Gm19382</name>
</gene>
<dbReference type="AGR" id="MGI:5011567"/>
<reference evidence="1" key="1">
    <citation type="journal article" date="1999" name="Methods Enzymol.">
        <title>High-efficiency full-length cDNA cloning.</title>
        <authorList>
            <person name="Carninci P."/>
            <person name="Hayashizaki Y."/>
        </authorList>
    </citation>
    <scope>NUCLEOTIDE SEQUENCE</scope>
    <source>
        <strain evidence="1">C57BL/6J</strain>
        <tissue evidence="1">Spleen</tissue>
    </source>
</reference>
<reference evidence="1" key="5">
    <citation type="journal article" date="2002" name="Nature">
        <title>Analysis of the mouse transcriptome based on functional annotation of 60,770 full-length cDNAs.</title>
        <authorList>
            <consortium name="The FANTOM Consortium and the RIKEN Genome Exploration Research Group Phase I and II Team"/>
        </authorList>
    </citation>
    <scope>NUCLEOTIDE SEQUENCE</scope>
    <source>
        <strain evidence="1">C57BL/6J</strain>
        <tissue evidence="1">Spleen</tissue>
    </source>
</reference>
<dbReference type="EMBL" id="AK143869">
    <property type="protein sequence ID" value="BAE25575.1"/>
    <property type="molecule type" value="mRNA"/>
</dbReference>
<reference evidence="1" key="6">
    <citation type="submission" date="2004-03" db="EMBL/GenBank/DDBJ databases">
        <authorList>
            <person name="Arakawa T."/>
            <person name="Carninci P."/>
            <person name="Fukuda S."/>
            <person name="Hashizume W."/>
            <person name="Hayashida K."/>
            <person name="Hori F."/>
            <person name="Iida J."/>
            <person name="Imamura K."/>
            <person name="Imotani K."/>
            <person name="Itoh M."/>
            <person name="Kanagawa S."/>
            <person name="Kawai J."/>
            <person name="Kojima M."/>
            <person name="Konno H."/>
            <person name="Murata M."/>
            <person name="Nakamura M."/>
            <person name="Ninomiya N."/>
            <person name="Nishiyori H."/>
            <person name="Nomura K."/>
            <person name="Ohno M."/>
            <person name="Sakazume N."/>
            <person name="Sano H."/>
            <person name="Sasaki D."/>
            <person name="Shibata K."/>
            <person name="Shiraki T."/>
            <person name="Tagami M."/>
            <person name="Tagami Y."/>
            <person name="Waki K."/>
            <person name="Watahiki A."/>
            <person name="Muramatsu M."/>
            <person name="Hayashizaki Y."/>
        </authorList>
    </citation>
    <scope>NUCLEOTIDE SEQUENCE</scope>
    <source>
        <strain evidence="1">C57BL/6J</strain>
        <tissue evidence="1">Spleen</tissue>
    </source>
</reference>
<proteinExistence type="evidence at transcript level"/>
<reference evidence="1" key="3">
    <citation type="journal article" date="2000" name="Genome Res.">
        <title>RIKEN integrated sequence analysis (RISA) system--384-format sequencing pipeline with 384 multicapillary sequencer.</title>
        <authorList>
            <person name="Shibata K."/>
            <person name="Itoh M."/>
            <person name="Aizawa K."/>
            <person name="Nagaoka S."/>
            <person name="Sasaki N."/>
            <person name="Carninci P."/>
            <person name="Konno H."/>
            <person name="Akiyama J."/>
            <person name="Nishi K."/>
            <person name="Kitsunai T."/>
            <person name="Tashiro H."/>
            <person name="Itoh M."/>
            <person name="Sumi N."/>
            <person name="Ishii Y."/>
            <person name="Nakamura S."/>
            <person name="Hazama M."/>
            <person name="Nishine T."/>
            <person name="Harada A."/>
            <person name="Yamamoto R."/>
            <person name="Matsumoto H."/>
            <person name="Sakaguchi S."/>
            <person name="Ikegami T."/>
            <person name="Kashiwagi K."/>
            <person name="Fujiwake S."/>
            <person name="Inoue K."/>
            <person name="Togawa Y."/>
            <person name="Izawa M."/>
            <person name="Ohara E."/>
            <person name="Watahiki M."/>
            <person name="Yoneda Y."/>
            <person name="Ishikawa T."/>
            <person name="Ozawa K."/>
            <person name="Tanaka T."/>
            <person name="Matsuura S."/>
            <person name="Kawai J."/>
            <person name="Okazaki Y."/>
            <person name="Muramatsu M."/>
            <person name="Inoue Y."/>
            <person name="Kira A."/>
            <person name="Hayashizaki Y."/>
        </authorList>
    </citation>
    <scope>NUCLEOTIDE SEQUENCE</scope>
    <source>
        <strain evidence="1">C57BL/6J</strain>
        <tissue evidence="1">Spleen</tissue>
    </source>
</reference>
<name>Q3UP22_MOUSE</name>
<accession>Q3UP22</accession>
<dbReference type="AlphaFoldDB" id="Q3UP22"/>
<reference evidence="1" key="2">
    <citation type="journal article" date="2000" name="Genome Res.">
        <title>Normalization and subtraction of cap-trapper-selected cDNAs to prepare full-length cDNA libraries for rapid discovery of new genes.</title>
        <authorList>
            <person name="Carninci P."/>
            <person name="Shibata Y."/>
            <person name="Hayatsu N."/>
            <person name="Sugahara Y."/>
            <person name="Shibata K."/>
            <person name="Itoh M."/>
            <person name="Konno H."/>
            <person name="Okazaki Y."/>
            <person name="Muramatsu M."/>
            <person name="Hayashizaki Y."/>
        </authorList>
    </citation>
    <scope>NUCLEOTIDE SEQUENCE</scope>
    <source>
        <strain evidence="1">C57BL/6J</strain>
        <tissue evidence="1">Spleen</tissue>
    </source>
</reference>
<reference evidence="1" key="7">
    <citation type="journal article" date="2005" name="Science">
        <title>The Transcriptional Landscape of the Mammalian Genome.</title>
        <authorList>
            <consortium name="The FANTOM Consortium"/>
            <consortium name="Riken Genome Exploration Research Group and Genome Science Group (Genome Network Project Core Group)"/>
        </authorList>
    </citation>
    <scope>NUCLEOTIDE SEQUENCE</scope>
    <source>
        <strain evidence="1">C57BL/6J</strain>
        <tissue evidence="1">Spleen</tissue>
    </source>
</reference>